<dbReference type="STRING" id="1120964.GCA_001313265_00418"/>
<gene>
    <name evidence="2" type="ORF">SAMN03080598_00272</name>
</gene>
<name>A0A1H5S3W8_9BACT</name>
<dbReference type="PANTHER" id="PTHR30547">
    <property type="entry name" value="UNCHARACTERIZED PROTEIN YHCG-RELATED"/>
    <property type="match status" value="1"/>
</dbReference>
<evidence type="ECO:0000259" key="1">
    <source>
        <dbReference type="Pfam" id="PF17761"/>
    </source>
</evidence>
<protein>
    <recommendedName>
        <fullName evidence="1">YhcG N-terminal domain-containing protein</fullName>
    </recommendedName>
</protein>
<reference evidence="3" key="1">
    <citation type="submission" date="2016-10" db="EMBL/GenBank/DDBJ databases">
        <authorList>
            <person name="Varghese N."/>
            <person name="Submissions S."/>
        </authorList>
    </citation>
    <scope>NUCLEOTIDE SEQUENCE [LARGE SCALE GENOMIC DNA]</scope>
    <source>
        <strain evidence="3">DSM 17298</strain>
    </source>
</reference>
<keyword evidence="3" id="KW-1185">Reference proteome</keyword>
<dbReference type="Pfam" id="PF17761">
    <property type="entry name" value="DUF1016_N"/>
    <property type="match status" value="1"/>
</dbReference>
<evidence type="ECO:0000313" key="2">
    <source>
        <dbReference type="EMBL" id="SEF45343.1"/>
    </source>
</evidence>
<proteinExistence type="predicted"/>
<dbReference type="PANTHER" id="PTHR30547:SF5">
    <property type="entry name" value="NUCLEASE YHCG-RELATED"/>
    <property type="match status" value="1"/>
</dbReference>
<dbReference type="InterPro" id="IPR041527">
    <property type="entry name" value="YhcG_N"/>
</dbReference>
<dbReference type="RefSeq" id="WP_103922992.1">
    <property type="nucleotide sequence ID" value="NZ_BBFN01000001.1"/>
</dbReference>
<organism evidence="2 3">
    <name type="scientific">Algoriphagus boritolerans DSM 17298 = JCM 18970</name>
    <dbReference type="NCBI Taxonomy" id="1120964"/>
    <lineage>
        <taxon>Bacteria</taxon>
        <taxon>Pseudomonadati</taxon>
        <taxon>Bacteroidota</taxon>
        <taxon>Cytophagia</taxon>
        <taxon>Cytophagales</taxon>
        <taxon>Cyclobacteriaceae</taxon>
        <taxon>Algoriphagus</taxon>
    </lineage>
</organism>
<dbReference type="AlphaFoldDB" id="A0A1H5S3W8"/>
<dbReference type="InterPro" id="IPR053148">
    <property type="entry name" value="PD-DEXK-like_domain"/>
</dbReference>
<accession>A0A1H5S3W8</accession>
<dbReference type="OrthoDB" id="9801263at2"/>
<sequence>MEIKADNNFYSGLKTQISELLPLGREHAGRAINTILVQTYWQIGRHIVEFEQSGKNKAEYGSELLDRLSRDLSMEFGKGFSRSNLFQIRQYYLKFPKIQTLSGQLNWSHYVEIIKSDQELEIGFYTKQCEKENWSVRELKRQMKSMLFHRIPISKDKMRYNSIYLTNNN</sequence>
<dbReference type="Proteomes" id="UP000236736">
    <property type="component" value="Unassembled WGS sequence"/>
</dbReference>
<dbReference type="EMBL" id="FNVR01000001">
    <property type="protein sequence ID" value="SEF45343.1"/>
    <property type="molecule type" value="Genomic_DNA"/>
</dbReference>
<evidence type="ECO:0000313" key="3">
    <source>
        <dbReference type="Proteomes" id="UP000236736"/>
    </source>
</evidence>
<feature type="domain" description="YhcG N-terminal" evidence="1">
    <location>
        <begin position="17"/>
        <end position="150"/>
    </location>
</feature>